<gene>
    <name evidence="1" type="ORF">G6N74_26065</name>
</gene>
<dbReference type="Proteomes" id="UP000481252">
    <property type="component" value="Unassembled WGS sequence"/>
</dbReference>
<reference evidence="1 2" key="1">
    <citation type="submission" date="2020-02" db="EMBL/GenBank/DDBJ databases">
        <title>Genome sequence of the type strain CGMCC 1.15528 of Mesorhizobium zhangyense.</title>
        <authorList>
            <person name="Gao J."/>
            <person name="Sun J."/>
        </authorList>
    </citation>
    <scope>NUCLEOTIDE SEQUENCE [LARGE SCALE GENOMIC DNA]</scope>
    <source>
        <strain evidence="1 2">CGMCC 1.15528</strain>
    </source>
</reference>
<accession>A0A7C9VHA6</accession>
<sequence>MCIGLSASDREALHKERYQEVCRLIGGGNSRLAGQSRITCRKAFNCTSAVSL</sequence>
<comment type="caution">
    <text evidence="1">The sequence shown here is derived from an EMBL/GenBank/DDBJ whole genome shotgun (WGS) entry which is preliminary data.</text>
</comment>
<dbReference type="EMBL" id="JAAKZG010000016">
    <property type="protein sequence ID" value="NGN44531.1"/>
    <property type="molecule type" value="Genomic_DNA"/>
</dbReference>
<name>A0A7C9VHA6_9HYPH</name>
<evidence type="ECO:0000313" key="2">
    <source>
        <dbReference type="Proteomes" id="UP000481252"/>
    </source>
</evidence>
<organism evidence="1 2">
    <name type="scientific">Mesorhizobium zhangyense</name>
    <dbReference type="NCBI Taxonomy" id="1776730"/>
    <lineage>
        <taxon>Bacteria</taxon>
        <taxon>Pseudomonadati</taxon>
        <taxon>Pseudomonadota</taxon>
        <taxon>Alphaproteobacteria</taxon>
        <taxon>Hyphomicrobiales</taxon>
        <taxon>Phyllobacteriaceae</taxon>
        <taxon>Mesorhizobium</taxon>
    </lineage>
</organism>
<protein>
    <submittedName>
        <fullName evidence="1">DUF2767 family protein</fullName>
    </submittedName>
</protein>
<proteinExistence type="predicted"/>
<keyword evidence="2" id="KW-1185">Reference proteome</keyword>
<dbReference type="AlphaFoldDB" id="A0A7C9VHA6"/>
<evidence type="ECO:0000313" key="1">
    <source>
        <dbReference type="EMBL" id="NGN44531.1"/>
    </source>
</evidence>